<dbReference type="CDD" id="cd16377">
    <property type="entry name" value="23S_rRNA_IVP_like"/>
    <property type="match status" value="1"/>
</dbReference>
<reference evidence="2" key="1">
    <citation type="submission" date="2016-12" db="EMBL/GenBank/DDBJ databases">
        <authorList>
            <person name="Varghese N."/>
            <person name="Submissions S."/>
        </authorList>
    </citation>
    <scope>NUCLEOTIDE SEQUENCE [LARGE SCALE GENOMIC DNA]</scope>
    <source>
        <strain evidence="2">DSM 25035</strain>
    </source>
</reference>
<dbReference type="STRING" id="1073327.SAMN04488108_1995"/>
<organism evidence="1 2">
    <name type="scientific">Algoriphagus zhangzhouensis</name>
    <dbReference type="NCBI Taxonomy" id="1073327"/>
    <lineage>
        <taxon>Bacteria</taxon>
        <taxon>Pseudomonadati</taxon>
        <taxon>Bacteroidota</taxon>
        <taxon>Cytophagia</taxon>
        <taxon>Cytophagales</taxon>
        <taxon>Cyclobacteriaceae</taxon>
        <taxon>Algoriphagus</taxon>
    </lineage>
</organism>
<dbReference type="InterPro" id="IPR036583">
    <property type="entry name" value="23S_rRNA_IVS_sf"/>
</dbReference>
<dbReference type="Pfam" id="PF05635">
    <property type="entry name" value="23S_rRNA_IVP"/>
    <property type="match status" value="1"/>
</dbReference>
<dbReference type="NCBIfam" id="TIGR02436">
    <property type="entry name" value="four helix bundle protein"/>
    <property type="match status" value="1"/>
</dbReference>
<protein>
    <submittedName>
        <fullName evidence="1">Four helix bundle protein</fullName>
    </submittedName>
</protein>
<gene>
    <name evidence="1" type="ORF">SAMN04488108_1995</name>
</gene>
<evidence type="ECO:0000313" key="2">
    <source>
        <dbReference type="Proteomes" id="UP000184609"/>
    </source>
</evidence>
<dbReference type="InterPro" id="IPR012657">
    <property type="entry name" value="23S_rRNA-intervening_sequence"/>
</dbReference>
<dbReference type="AlphaFoldDB" id="A0A1M7ZBI0"/>
<dbReference type="OrthoDB" id="9811959at2"/>
<dbReference type="PANTHER" id="PTHR38471:SF2">
    <property type="entry name" value="FOUR HELIX BUNDLE PROTEIN"/>
    <property type="match status" value="1"/>
</dbReference>
<proteinExistence type="predicted"/>
<dbReference type="SUPFAM" id="SSF158446">
    <property type="entry name" value="IVS-encoded protein-like"/>
    <property type="match status" value="1"/>
</dbReference>
<dbReference type="RefSeq" id="WP_073571613.1">
    <property type="nucleotide sequence ID" value="NZ_FRXN01000002.1"/>
</dbReference>
<keyword evidence="2" id="KW-1185">Reference proteome</keyword>
<dbReference type="Proteomes" id="UP000184609">
    <property type="component" value="Unassembled WGS sequence"/>
</dbReference>
<evidence type="ECO:0000313" key="1">
    <source>
        <dbReference type="EMBL" id="SHO62223.1"/>
    </source>
</evidence>
<dbReference type="EMBL" id="FRXN01000002">
    <property type="protein sequence ID" value="SHO62223.1"/>
    <property type="molecule type" value="Genomic_DNA"/>
</dbReference>
<dbReference type="Gene3D" id="1.20.1440.60">
    <property type="entry name" value="23S rRNA-intervening sequence"/>
    <property type="match status" value="1"/>
</dbReference>
<dbReference type="PANTHER" id="PTHR38471">
    <property type="entry name" value="FOUR HELIX BUNDLE PROTEIN"/>
    <property type="match status" value="1"/>
</dbReference>
<name>A0A1M7ZBI0_9BACT</name>
<sequence length="129" mass="15270">MDRSETFENLKCWQLVYALKKELKIKVLPLIPNSEKYDLKSQILRAARSSTANIAEGWGRYHFLDSNKFYYNARGSISELLDHLIEAKDENYISNETYLKFREMVLESLKVLNGFIYYLKKEHLNNKNP</sequence>
<accession>A0A1M7ZBI0</accession>